<dbReference type="EMBL" id="JACHJU010000002">
    <property type="protein sequence ID" value="MBB4940846.1"/>
    <property type="molecule type" value="Genomic_DNA"/>
</dbReference>
<evidence type="ECO:0000313" key="6">
    <source>
        <dbReference type="EMBL" id="MBB4940846.1"/>
    </source>
</evidence>
<feature type="domain" description="HTH arsR-type" evidence="4">
    <location>
        <begin position="1"/>
        <end position="82"/>
    </location>
</feature>
<feature type="domain" description="HTH deoR-type" evidence="5">
    <location>
        <begin position="3"/>
        <end position="58"/>
    </location>
</feature>
<dbReference type="InterPro" id="IPR001034">
    <property type="entry name" value="DeoR_HTH"/>
</dbReference>
<dbReference type="Pfam" id="PF00455">
    <property type="entry name" value="DeoRC"/>
    <property type="match status" value="1"/>
</dbReference>
<proteinExistence type="predicted"/>
<dbReference type="RefSeq" id="WP_184756997.1">
    <property type="nucleotide sequence ID" value="NZ_BAABEK010000005.1"/>
</dbReference>
<dbReference type="SMART" id="SM00420">
    <property type="entry name" value="HTH_DEOR"/>
    <property type="match status" value="1"/>
</dbReference>
<dbReference type="SUPFAM" id="SSF46785">
    <property type="entry name" value="Winged helix' DNA-binding domain"/>
    <property type="match status" value="1"/>
</dbReference>
<evidence type="ECO:0000256" key="1">
    <source>
        <dbReference type="ARBA" id="ARBA00023015"/>
    </source>
</evidence>
<dbReference type="PROSITE" id="PS50987">
    <property type="entry name" value="HTH_ARSR_2"/>
    <property type="match status" value="1"/>
</dbReference>
<dbReference type="Proteomes" id="UP000534286">
    <property type="component" value="Unassembled WGS sequence"/>
</dbReference>
<keyword evidence="2" id="KW-0238">DNA-binding</keyword>
<evidence type="ECO:0000313" key="7">
    <source>
        <dbReference type="Proteomes" id="UP000534286"/>
    </source>
</evidence>
<dbReference type="PANTHER" id="PTHR30363">
    <property type="entry name" value="HTH-TYPE TRANSCRIPTIONAL REGULATOR SRLR-RELATED"/>
    <property type="match status" value="1"/>
</dbReference>
<gene>
    <name evidence="6" type="ORF">FHR32_005223</name>
</gene>
<evidence type="ECO:0000259" key="5">
    <source>
        <dbReference type="PROSITE" id="PS51000"/>
    </source>
</evidence>
<dbReference type="PRINTS" id="PR00037">
    <property type="entry name" value="HTHLACR"/>
</dbReference>
<dbReference type="InterPro" id="IPR036390">
    <property type="entry name" value="WH_DNA-bd_sf"/>
</dbReference>
<dbReference type="Pfam" id="PF08220">
    <property type="entry name" value="HTH_DeoR"/>
    <property type="match status" value="1"/>
</dbReference>
<sequence>MLSEKRRSTLLRHVRSNGSVSVEDLAELLNVSVSTVRRDLDDMDERGLLRRVHGGALAVDGSPAPAETSMPERAVHNLEEKRRIAAKAVELITPGGTILLTGGSTTAQMVPHLSAVPGITVVTNSIAIAYEIGTATGDVQVLVLGGLMRNAELSLLGHLTTQALTDIHIDQAFFSAYGLDPGYGMLGAHLAEAETDRNMIATARRLVVLADHSKFSRRSAIRIAPVSSVDTVITDHGAPEEAVTALRAHDITVFQV</sequence>
<dbReference type="InterPro" id="IPR036388">
    <property type="entry name" value="WH-like_DNA-bd_sf"/>
</dbReference>
<evidence type="ECO:0000256" key="3">
    <source>
        <dbReference type="ARBA" id="ARBA00023163"/>
    </source>
</evidence>
<dbReference type="Gene3D" id="1.10.10.10">
    <property type="entry name" value="Winged helix-like DNA-binding domain superfamily/Winged helix DNA-binding domain"/>
    <property type="match status" value="1"/>
</dbReference>
<dbReference type="Gene3D" id="3.40.50.1360">
    <property type="match status" value="1"/>
</dbReference>
<dbReference type="PANTHER" id="PTHR30363:SF44">
    <property type="entry name" value="AGA OPERON TRANSCRIPTIONAL REPRESSOR-RELATED"/>
    <property type="match status" value="1"/>
</dbReference>
<organism evidence="6 7">
    <name type="scientific">Streptosporangium album</name>
    <dbReference type="NCBI Taxonomy" id="47479"/>
    <lineage>
        <taxon>Bacteria</taxon>
        <taxon>Bacillati</taxon>
        <taxon>Actinomycetota</taxon>
        <taxon>Actinomycetes</taxon>
        <taxon>Streptosporangiales</taxon>
        <taxon>Streptosporangiaceae</taxon>
        <taxon>Streptosporangium</taxon>
    </lineage>
</organism>
<dbReference type="InterPro" id="IPR050313">
    <property type="entry name" value="Carb_Metab_HTH_regulators"/>
</dbReference>
<dbReference type="InterPro" id="IPR014036">
    <property type="entry name" value="DeoR-like_C"/>
</dbReference>
<dbReference type="PROSITE" id="PS51000">
    <property type="entry name" value="HTH_DEOR_2"/>
    <property type="match status" value="1"/>
</dbReference>
<dbReference type="AlphaFoldDB" id="A0A7W7WBA0"/>
<evidence type="ECO:0000259" key="4">
    <source>
        <dbReference type="PROSITE" id="PS50987"/>
    </source>
</evidence>
<dbReference type="InterPro" id="IPR001845">
    <property type="entry name" value="HTH_ArsR_DNA-bd_dom"/>
</dbReference>
<dbReference type="SMART" id="SM01134">
    <property type="entry name" value="DeoRC"/>
    <property type="match status" value="1"/>
</dbReference>
<dbReference type="GO" id="GO:0003677">
    <property type="term" value="F:DNA binding"/>
    <property type="evidence" value="ECO:0007669"/>
    <property type="project" value="UniProtKB-KW"/>
</dbReference>
<dbReference type="PROSITE" id="PS00894">
    <property type="entry name" value="HTH_DEOR_1"/>
    <property type="match status" value="1"/>
</dbReference>
<dbReference type="InterPro" id="IPR037171">
    <property type="entry name" value="NagB/RpiA_transferase-like"/>
</dbReference>
<evidence type="ECO:0000256" key="2">
    <source>
        <dbReference type="ARBA" id="ARBA00023125"/>
    </source>
</evidence>
<keyword evidence="3" id="KW-0804">Transcription</keyword>
<reference evidence="6 7" key="1">
    <citation type="submission" date="2020-08" db="EMBL/GenBank/DDBJ databases">
        <title>Sequencing the genomes of 1000 actinobacteria strains.</title>
        <authorList>
            <person name="Klenk H.-P."/>
        </authorList>
    </citation>
    <scope>NUCLEOTIDE SEQUENCE [LARGE SCALE GENOMIC DNA]</scope>
    <source>
        <strain evidence="6 7">DSM 43023</strain>
    </source>
</reference>
<dbReference type="InterPro" id="IPR018356">
    <property type="entry name" value="Tscrpt_reg_HTH_DeoR_CS"/>
</dbReference>
<accession>A0A7W7WBA0</accession>
<name>A0A7W7WBA0_9ACTN</name>
<protein>
    <submittedName>
        <fullName evidence="6">DeoR family transcriptional regulator of aga operon</fullName>
    </submittedName>
</protein>
<dbReference type="GO" id="GO:0003700">
    <property type="term" value="F:DNA-binding transcription factor activity"/>
    <property type="evidence" value="ECO:0007669"/>
    <property type="project" value="InterPro"/>
</dbReference>
<keyword evidence="1" id="KW-0805">Transcription regulation</keyword>
<comment type="caution">
    <text evidence="6">The sequence shown here is derived from an EMBL/GenBank/DDBJ whole genome shotgun (WGS) entry which is preliminary data.</text>
</comment>
<dbReference type="SUPFAM" id="SSF100950">
    <property type="entry name" value="NagB/RpiA/CoA transferase-like"/>
    <property type="match status" value="1"/>
</dbReference>
<keyword evidence="7" id="KW-1185">Reference proteome</keyword>